<dbReference type="EMBL" id="MGIN01000009">
    <property type="protein sequence ID" value="OGM89903.1"/>
    <property type="molecule type" value="Genomic_DNA"/>
</dbReference>
<reference evidence="2 3" key="1">
    <citation type="journal article" date="2016" name="Nat. Commun.">
        <title>Thousands of microbial genomes shed light on interconnected biogeochemical processes in an aquifer system.</title>
        <authorList>
            <person name="Anantharaman K."/>
            <person name="Brown C.T."/>
            <person name="Hug L.A."/>
            <person name="Sharon I."/>
            <person name="Castelle C.J."/>
            <person name="Probst A.J."/>
            <person name="Thomas B.C."/>
            <person name="Singh A."/>
            <person name="Wilkins M.J."/>
            <person name="Karaoz U."/>
            <person name="Brodie E.L."/>
            <person name="Williams K.H."/>
            <person name="Hubbard S.S."/>
            <person name="Banfield J.F."/>
        </authorList>
    </citation>
    <scope>NUCLEOTIDE SEQUENCE [LARGE SCALE GENOMIC DNA]</scope>
</reference>
<comment type="caution">
    <text evidence="2">The sequence shown here is derived from an EMBL/GenBank/DDBJ whole genome shotgun (WGS) entry which is preliminary data.</text>
</comment>
<keyword evidence="1" id="KW-1133">Transmembrane helix</keyword>
<feature type="transmembrane region" description="Helical" evidence="1">
    <location>
        <begin position="74"/>
        <end position="95"/>
    </location>
</feature>
<evidence type="ECO:0008006" key="4">
    <source>
        <dbReference type="Google" id="ProtNLM"/>
    </source>
</evidence>
<evidence type="ECO:0000313" key="2">
    <source>
        <dbReference type="EMBL" id="OGM89903.1"/>
    </source>
</evidence>
<evidence type="ECO:0000256" key="1">
    <source>
        <dbReference type="SAM" id="Phobius"/>
    </source>
</evidence>
<keyword evidence="1" id="KW-0472">Membrane</keyword>
<gene>
    <name evidence="2" type="ORF">A2108_02880</name>
</gene>
<dbReference type="Proteomes" id="UP000178303">
    <property type="component" value="Unassembled WGS sequence"/>
</dbReference>
<organism evidence="2 3">
    <name type="scientific">Candidatus Wolfebacteria bacterium GWA1_42_9</name>
    <dbReference type="NCBI Taxonomy" id="1802553"/>
    <lineage>
        <taxon>Bacteria</taxon>
        <taxon>Candidatus Wolfeibacteriota</taxon>
    </lineage>
</organism>
<accession>A0A1F8DMQ1</accession>
<keyword evidence="1" id="KW-0812">Transmembrane</keyword>
<name>A0A1F8DMQ1_9BACT</name>
<protein>
    <recommendedName>
        <fullName evidence="4">Baseplate protein J-like domain-containing protein</fullName>
    </recommendedName>
</protein>
<proteinExistence type="predicted"/>
<sequence length="448" mass="50074">MEKKKLIKVVDIIRTSESRKTKDRTQAFESEEKKDEVKIAEEELVSPEIDWLPETTDRESQRTKKKPKKVFKRIIRVVIAVGLLVVLFYLATSVLPKVDIKIFTKKVNWSFEGAITANKNINQIDADSKQIPAEVLTKNGNQVFNFTPTGKKSGENKAKGTITIINNFGTSSQPLVATTRFQTADGKIFRLISAITVPPAKMVNGKLQPSSINAQVIADKAGPDYNVGPQEKFTIPGFQGTEKYNGFYARSDKPMTGGAIGEVSFATEEDVTKAQSEAETRLKEALLSGTVINLPEGFLYLKDADNLSVTKKTTDASLNENGQFSVFVEGQISIVAFKESDLLQLLKELAFKENVSKEYFQVEKEINYQKPQIDWKAGKMEIPLKYSTVFSAPLDVEKIKREVVGKKETELKSYILSLAGIDKLNVSFWPFWVKSVPNKQNKVNIAVE</sequence>
<dbReference type="AlphaFoldDB" id="A0A1F8DMQ1"/>
<evidence type="ECO:0000313" key="3">
    <source>
        <dbReference type="Proteomes" id="UP000178303"/>
    </source>
</evidence>